<reference evidence="3 4" key="1">
    <citation type="submission" date="2019-02" db="EMBL/GenBank/DDBJ databases">
        <title>Genome sequencing of the rare red list fungi Phlebia centrifuga.</title>
        <authorList>
            <person name="Buettner E."/>
            <person name="Kellner H."/>
        </authorList>
    </citation>
    <scope>NUCLEOTIDE SEQUENCE [LARGE SCALE GENOMIC DNA]</scope>
    <source>
        <strain evidence="3 4">DSM 108282</strain>
    </source>
</reference>
<feature type="region of interest" description="Disordered" evidence="1">
    <location>
        <begin position="1"/>
        <end position="24"/>
    </location>
</feature>
<proteinExistence type="predicted"/>
<keyword evidence="2" id="KW-1133">Transmembrane helix</keyword>
<dbReference type="EMBL" id="SGPJ01000546">
    <property type="protein sequence ID" value="THG93894.1"/>
    <property type="molecule type" value="Genomic_DNA"/>
</dbReference>
<keyword evidence="2" id="KW-0472">Membrane</keyword>
<accession>A0A4S4K7R1</accession>
<evidence type="ECO:0000256" key="1">
    <source>
        <dbReference type="SAM" id="MobiDB-lite"/>
    </source>
</evidence>
<keyword evidence="2" id="KW-0812">Transmembrane</keyword>
<keyword evidence="4" id="KW-1185">Reference proteome</keyword>
<comment type="caution">
    <text evidence="3">The sequence shown here is derived from an EMBL/GenBank/DDBJ whole genome shotgun (WGS) entry which is preliminary data.</text>
</comment>
<name>A0A4S4K7R1_9APHY</name>
<gene>
    <name evidence="3" type="ORF">EW026_g7458</name>
</gene>
<evidence type="ECO:0000313" key="3">
    <source>
        <dbReference type="EMBL" id="THG93894.1"/>
    </source>
</evidence>
<feature type="transmembrane region" description="Helical" evidence="2">
    <location>
        <begin position="36"/>
        <end position="58"/>
    </location>
</feature>
<dbReference type="Proteomes" id="UP000309038">
    <property type="component" value="Unassembled WGS sequence"/>
</dbReference>
<dbReference type="AlphaFoldDB" id="A0A4S4K7R1"/>
<sequence>MNSYSALRTDDVDTESVESKDSASHIPQDLKKRSSFGYWALAICVLCTAINLVTTFTVPFSSTTPAKPMGSLTANDVRLLRRPSQYIGLEKVVRPSPPEPKSFWIYPIVLAPIDSEDESKVFDDDPKRYASQIGTITPEIRRVLVTDTISTIAQFRAIDFGMESCELNILIPAVSSADGAAISVYRVNETYALDTRTLSYGTRPQRLQKLSDIPINSDDNVHWHRKFACPSESVLSFELACSTATGHSCNLEWWQDKTQSSMDNSGIYIVQHATI</sequence>
<evidence type="ECO:0008006" key="5">
    <source>
        <dbReference type="Google" id="ProtNLM"/>
    </source>
</evidence>
<evidence type="ECO:0000313" key="4">
    <source>
        <dbReference type="Proteomes" id="UP000309038"/>
    </source>
</evidence>
<organism evidence="3 4">
    <name type="scientific">Hermanssonia centrifuga</name>
    <dbReference type="NCBI Taxonomy" id="98765"/>
    <lineage>
        <taxon>Eukaryota</taxon>
        <taxon>Fungi</taxon>
        <taxon>Dikarya</taxon>
        <taxon>Basidiomycota</taxon>
        <taxon>Agaricomycotina</taxon>
        <taxon>Agaricomycetes</taxon>
        <taxon>Polyporales</taxon>
        <taxon>Meruliaceae</taxon>
        <taxon>Hermanssonia</taxon>
    </lineage>
</organism>
<evidence type="ECO:0000256" key="2">
    <source>
        <dbReference type="SAM" id="Phobius"/>
    </source>
</evidence>
<protein>
    <recommendedName>
        <fullName evidence="5">Ubiquitin 3 binding protein But2 C-terminal domain-containing protein</fullName>
    </recommendedName>
</protein>